<evidence type="ECO:0000313" key="1">
    <source>
        <dbReference type="EMBL" id="MBB5617560.1"/>
    </source>
</evidence>
<dbReference type="Gene3D" id="1.50.10.20">
    <property type="match status" value="1"/>
</dbReference>
<dbReference type="InterPro" id="IPR008930">
    <property type="entry name" value="Terpenoid_cyclase/PrenylTrfase"/>
</dbReference>
<proteinExistence type="predicted"/>
<dbReference type="AlphaFoldDB" id="A0A840X5A3"/>
<evidence type="ECO:0000313" key="2">
    <source>
        <dbReference type="Proteomes" id="UP000552883"/>
    </source>
</evidence>
<sequence>MTTPPPSDAVLQWMLDTDPALRWQVERDLLDEPPAVWEATRARVATEGMGARLLAHQDADGQWAGGAYFPADFDFDGPEAAEGAGQPWTATTWSLNTLRDWGLDAPALAGTAGKLAANARWEYDDLPYWGGEVDACINGFTLANGAWLGSAGPRDAAAADVSAIARWFAEHQLPDGGWNCEWVEGSVRSSFHSTLNALKGILDWEERTGDDSLRAVRHTAQEYLLSRRMLYRASTGEHVGPWVEYFGYPFRHVYTALTACDYLRRASLHDGVAPDERAADAIGIIRAAQNPDGRWMQQRHYPGRVWFALDVPVGEPSPWLTFHALRVLRWWDETVR</sequence>
<comment type="caution">
    <text evidence="1">The sequence shown here is derived from an EMBL/GenBank/DDBJ whole genome shotgun (WGS) entry which is preliminary data.</text>
</comment>
<protein>
    <recommendedName>
        <fullName evidence="3">Squalene cyclase</fullName>
    </recommendedName>
</protein>
<dbReference type="SUPFAM" id="SSF48239">
    <property type="entry name" value="Terpenoid cyclases/Protein prenyltransferases"/>
    <property type="match status" value="1"/>
</dbReference>
<gene>
    <name evidence="1" type="ORF">BJ959_001056</name>
</gene>
<organism evidence="1 2">
    <name type="scientific">Microcella frigidaquae</name>
    <dbReference type="NCBI Taxonomy" id="424758"/>
    <lineage>
        <taxon>Bacteria</taxon>
        <taxon>Bacillati</taxon>
        <taxon>Actinomycetota</taxon>
        <taxon>Actinomycetes</taxon>
        <taxon>Micrococcales</taxon>
        <taxon>Microbacteriaceae</taxon>
        <taxon>Microcella</taxon>
    </lineage>
</organism>
<dbReference type="RefSeq" id="WP_153983047.1">
    <property type="nucleotide sequence ID" value="NZ_BAAANZ010000017.1"/>
</dbReference>
<accession>A0A840X5A3</accession>
<dbReference type="EMBL" id="JACHBS010000001">
    <property type="protein sequence ID" value="MBB5617560.1"/>
    <property type="molecule type" value="Genomic_DNA"/>
</dbReference>
<dbReference type="Proteomes" id="UP000552883">
    <property type="component" value="Unassembled WGS sequence"/>
</dbReference>
<name>A0A840X5A3_9MICO</name>
<dbReference type="OrthoDB" id="370326at2"/>
<evidence type="ECO:0008006" key="3">
    <source>
        <dbReference type="Google" id="ProtNLM"/>
    </source>
</evidence>
<reference evidence="1 2" key="1">
    <citation type="submission" date="2020-08" db="EMBL/GenBank/DDBJ databases">
        <title>Sequencing the genomes of 1000 actinobacteria strains.</title>
        <authorList>
            <person name="Klenk H.-P."/>
        </authorList>
    </citation>
    <scope>NUCLEOTIDE SEQUENCE [LARGE SCALE GENOMIC DNA]</scope>
    <source>
        <strain evidence="1 2">DSM 23889</strain>
    </source>
</reference>
<keyword evidence="2" id="KW-1185">Reference proteome</keyword>